<dbReference type="EMBL" id="GGFJ01014991">
    <property type="protein sequence ID" value="MBW64132.1"/>
    <property type="molecule type" value="Transcribed_RNA"/>
</dbReference>
<evidence type="ECO:0000256" key="1">
    <source>
        <dbReference type="SAM" id="MobiDB-lite"/>
    </source>
</evidence>
<reference evidence="2" key="1">
    <citation type="submission" date="2018-01" db="EMBL/GenBank/DDBJ databases">
        <title>An insight into the sialome of Amazonian anophelines.</title>
        <authorList>
            <person name="Ribeiro J.M."/>
            <person name="Scarpassa V."/>
            <person name="Calvo E."/>
        </authorList>
    </citation>
    <scope>NUCLEOTIDE SEQUENCE</scope>
    <source>
        <tissue evidence="2">Salivary glands</tissue>
    </source>
</reference>
<organism evidence="2">
    <name type="scientific">Anopheles marajoara</name>
    <dbReference type="NCBI Taxonomy" id="58244"/>
    <lineage>
        <taxon>Eukaryota</taxon>
        <taxon>Metazoa</taxon>
        <taxon>Ecdysozoa</taxon>
        <taxon>Arthropoda</taxon>
        <taxon>Hexapoda</taxon>
        <taxon>Insecta</taxon>
        <taxon>Pterygota</taxon>
        <taxon>Neoptera</taxon>
        <taxon>Endopterygota</taxon>
        <taxon>Diptera</taxon>
        <taxon>Nematocera</taxon>
        <taxon>Culicoidea</taxon>
        <taxon>Culicidae</taxon>
        <taxon>Anophelinae</taxon>
        <taxon>Anopheles</taxon>
    </lineage>
</organism>
<accession>A0A2M4CFM2</accession>
<feature type="region of interest" description="Disordered" evidence="1">
    <location>
        <begin position="42"/>
        <end position="66"/>
    </location>
</feature>
<sequence length="66" mass="7352">MEWSVVLCSVCVCVCPEKTGFLGGARPRPRYGDHKTHKVFVQNEAKKPQQPPFTPNLFPSPPRASV</sequence>
<name>A0A2M4CFM2_9DIPT</name>
<evidence type="ECO:0000313" key="2">
    <source>
        <dbReference type="EMBL" id="MBW64132.1"/>
    </source>
</evidence>
<proteinExistence type="predicted"/>
<protein>
    <submittedName>
        <fullName evidence="2">Putative secreted protein</fullName>
    </submittedName>
</protein>
<feature type="compositionally biased region" description="Pro residues" evidence="1">
    <location>
        <begin position="49"/>
        <end position="66"/>
    </location>
</feature>
<dbReference type="AlphaFoldDB" id="A0A2M4CFM2"/>